<dbReference type="Gene3D" id="3.40.190.150">
    <property type="entry name" value="Bordetella uptake gene, domain 1"/>
    <property type="match status" value="1"/>
</dbReference>
<keyword evidence="4" id="KW-1185">Reference proteome</keyword>
<dbReference type="Pfam" id="PF03401">
    <property type="entry name" value="TctC"/>
    <property type="match status" value="1"/>
</dbReference>
<gene>
    <name evidence="3" type="ORF">FHS12_002624</name>
</gene>
<evidence type="ECO:0000256" key="2">
    <source>
        <dbReference type="SAM" id="MobiDB-lite"/>
    </source>
</evidence>
<dbReference type="Gene3D" id="3.40.190.10">
    <property type="entry name" value="Periplasmic binding protein-like II"/>
    <property type="match status" value="1"/>
</dbReference>
<name>A0A7W5A5A6_9ACTN</name>
<comment type="caution">
    <text evidence="3">The sequence shown here is derived from an EMBL/GenBank/DDBJ whole genome shotgun (WGS) entry which is preliminary data.</text>
</comment>
<organism evidence="3 4">
    <name type="scientific">Nocardioides albus</name>
    <dbReference type="NCBI Taxonomy" id="1841"/>
    <lineage>
        <taxon>Bacteria</taxon>
        <taxon>Bacillati</taxon>
        <taxon>Actinomycetota</taxon>
        <taxon>Actinomycetes</taxon>
        <taxon>Propionibacteriales</taxon>
        <taxon>Nocardioidaceae</taxon>
        <taxon>Nocardioides</taxon>
    </lineage>
</organism>
<dbReference type="RefSeq" id="WP_229788725.1">
    <property type="nucleotide sequence ID" value="NZ_BMQT01000007.1"/>
</dbReference>
<evidence type="ECO:0000256" key="1">
    <source>
        <dbReference type="ARBA" id="ARBA00006987"/>
    </source>
</evidence>
<dbReference type="InterPro" id="IPR005064">
    <property type="entry name" value="BUG"/>
</dbReference>
<dbReference type="PIRSF" id="PIRSF017082">
    <property type="entry name" value="YflP"/>
    <property type="match status" value="1"/>
</dbReference>
<dbReference type="InterPro" id="IPR042100">
    <property type="entry name" value="Bug_dom1"/>
</dbReference>
<dbReference type="SUPFAM" id="SSF53850">
    <property type="entry name" value="Periplasmic binding protein-like II"/>
    <property type="match status" value="1"/>
</dbReference>
<dbReference type="EMBL" id="JACHXG010000005">
    <property type="protein sequence ID" value="MBB3089675.1"/>
    <property type="molecule type" value="Genomic_DNA"/>
</dbReference>
<dbReference type="PANTHER" id="PTHR42928">
    <property type="entry name" value="TRICARBOXYLATE-BINDING PROTEIN"/>
    <property type="match status" value="1"/>
</dbReference>
<protein>
    <submittedName>
        <fullName evidence="3">Putative tricarboxylic transport membrane protein</fullName>
    </submittedName>
</protein>
<sequence length="355" mass="37696">MSTPTSPSPPDPSRPTLLTQQRQSRRAASIRRTRVLAVVLVTCLLAAASACGVTRGEESRDLDMWIPNSPGGGYDQTGRAAVGVLDRDNLTGGDIQVTNILGAGGSVAMSRLMSEEGNGNLLMTIGLGVVGSTYSFGVDARPQDATPIAQLIEEQEGVLVPADSPFKTIDDLVKAWRAYPESVVVGGGSSPGGPDHLFPMQLAEAAGIEPKKVKYVTYDGGGPLTSALLGNKIDVGFSGLAEFEGQVEAGELRVLAVSGDERGTGVFADAPTLTESGIDLVFLNWRGVLAPPGISDERRQELIDVLTRMHDSKQWQQALKDNGWTDAFVTGDDFDDFLVEQDQRVASTLKELDLL</sequence>
<dbReference type="Proteomes" id="UP000577707">
    <property type="component" value="Unassembled WGS sequence"/>
</dbReference>
<feature type="region of interest" description="Disordered" evidence="2">
    <location>
        <begin position="1"/>
        <end position="26"/>
    </location>
</feature>
<dbReference type="PANTHER" id="PTHR42928:SF3">
    <property type="entry name" value="UPF0065 PROTEIN YFLP"/>
    <property type="match status" value="1"/>
</dbReference>
<accession>A0A7W5A5A6</accession>
<evidence type="ECO:0000313" key="3">
    <source>
        <dbReference type="EMBL" id="MBB3089675.1"/>
    </source>
</evidence>
<feature type="compositionally biased region" description="Pro residues" evidence="2">
    <location>
        <begin position="1"/>
        <end position="13"/>
    </location>
</feature>
<reference evidence="3 4" key="1">
    <citation type="submission" date="2020-08" db="EMBL/GenBank/DDBJ databases">
        <title>Genomic Encyclopedia of Type Strains, Phase III (KMG-III): the genomes of soil and plant-associated and newly described type strains.</title>
        <authorList>
            <person name="Whitman W."/>
        </authorList>
    </citation>
    <scope>NUCLEOTIDE SEQUENCE [LARGE SCALE GENOMIC DNA]</scope>
    <source>
        <strain evidence="3 4">CECT 3302</strain>
    </source>
</reference>
<proteinExistence type="inferred from homology"/>
<comment type="similarity">
    <text evidence="1">Belongs to the UPF0065 (bug) family.</text>
</comment>
<dbReference type="CDD" id="cd07012">
    <property type="entry name" value="PBP2_Bug_TTT"/>
    <property type="match status" value="1"/>
</dbReference>
<evidence type="ECO:0000313" key="4">
    <source>
        <dbReference type="Proteomes" id="UP000577707"/>
    </source>
</evidence>
<dbReference type="AlphaFoldDB" id="A0A7W5A5A6"/>